<keyword evidence="4" id="KW-1185">Reference proteome</keyword>
<dbReference type="PANTHER" id="PTHR47864">
    <property type="entry name" value="TRANSMEMBRANE PROTEIN"/>
    <property type="match status" value="1"/>
</dbReference>
<name>A0A200QC67_MACCD</name>
<feature type="region of interest" description="Disordered" evidence="1">
    <location>
        <begin position="1"/>
        <end position="23"/>
    </location>
</feature>
<dbReference type="InterPro" id="IPR055314">
    <property type="entry name" value="At2g29880-like"/>
</dbReference>
<evidence type="ECO:0000313" key="4">
    <source>
        <dbReference type="Proteomes" id="UP000195402"/>
    </source>
</evidence>
<dbReference type="Pfam" id="PF12776">
    <property type="entry name" value="Myb_DNA-bind_3"/>
    <property type="match status" value="1"/>
</dbReference>
<proteinExistence type="predicted"/>
<evidence type="ECO:0000256" key="1">
    <source>
        <dbReference type="SAM" id="MobiDB-lite"/>
    </source>
</evidence>
<dbReference type="OMA" id="NIWRTNI"/>
<dbReference type="EMBL" id="MVGT01002390">
    <property type="protein sequence ID" value="OVA07977.1"/>
    <property type="molecule type" value="Genomic_DNA"/>
</dbReference>
<sequence length="277" mass="32007">MSDGEQEQQQQQQEVIKGKRKNDTWTMEESNELLQLLVDACQRGWRNTSGIIPKQIIEQKILPQLNAKLQQQTNDNSVIFKPKTYENYLSRFRWFKNRYRDHSTLMRFNSGFGWDNISKKFKAIEEVWTNFIQSHPGLTHLRTDTIADYEDLRIVIRNSTAIGRSSFGIGTDTDAPLYGVEEQRRFVIEDLGFDDQSGTFKATEHESLNKATTGQPLTQGADTWVPLESTQRKKCIRTENDAVGNSSYNTSSQNQLLEQLYLNVHNMSNKFDAIVEK</sequence>
<protein>
    <submittedName>
        <fullName evidence="3">Myb/SANT-like domain</fullName>
    </submittedName>
</protein>
<evidence type="ECO:0000259" key="2">
    <source>
        <dbReference type="Pfam" id="PF12776"/>
    </source>
</evidence>
<dbReference type="Proteomes" id="UP000195402">
    <property type="component" value="Unassembled WGS sequence"/>
</dbReference>
<feature type="domain" description="Myb/SANT-like" evidence="2">
    <location>
        <begin position="24"/>
        <end position="131"/>
    </location>
</feature>
<organism evidence="3 4">
    <name type="scientific">Macleaya cordata</name>
    <name type="common">Five-seeded plume-poppy</name>
    <name type="synonym">Bocconia cordata</name>
    <dbReference type="NCBI Taxonomy" id="56857"/>
    <lineage>
        <taxon>Eukaryota</taxon>
        <taxon>Viridiplantae</taxon>
        <taxon>Streptophyta</taxon>
        <taxon>Embryophyta</taxon>
        <taxon>Tracheophyta</taxon>
        <taxon>Spermatophyta</taxon>
        <taxon>Magnoliopsida</taxon>
        <taxon>Ranunculales</taxon>
        <taxon>Papaveraceae</taxon>
        <taxon>Papaveroideae</taxon>
        <taxon>Macleaya</taxon>
    </lineage>
</organism>
<gene>
    <name evidence="3" type="ORF">BVC80_1433g27</name>
</gene>
<dbReference type="AlphaFoldDB" id="A0A200QC67"/>
<accession>A0A200QC67</accession>
<comment type="caution">
    <text evidence="3">The sequence shown here is derived from an EMBL/GenBank/DDBJ whole genome shotgun (WGS) entry which is preliminary data.</text>
</comment>
<reference evidence="3 4" key="1">
    <citation type="journal article" date="2017" name="Mol. Plant">
        <title>The Genome of Medicinal Plant Macleaya cordata Provides New Insights into Benzylisoquinoline Alkaloids Metabolism.</title>
        <authorList>
            <person name="Liu X."/>
            <person name="Liu Y."/>
            <person name="Huang P."/>
            <person name="Ma Y."/>
            <person name="Qing Z."/>
            <person name="Tang Q."/>
            <person name="Cao H."/>
            <person name="Cheng P."/>
            <person name="Zheng Y."/>
            <person name="Yuan Z."/>
            <person name="Zhou Y."/>
            <person name="Liu J."/>
            <person name="Tang Z."/>
            <person name="Zhuo Y."/>
            <person name="Zhang Y."/>
            <person name="Yu L."/>
            <person name="Huang J."/>
            <person name="Yang P."/>
            <person name="Peng Q."/>
            <person name="Zhang J."/>
            <person name="Jiang W."/>
            <person name="Zhang Z."/>
            <person name="Lin K."/>
            <person name="Ro D.K."/>
            <person name="Chen X."/>
            <person name="Xiong X."/>
            <person name="Shang Y."/>
            <person name="Huang S."/>
            <person name="Zeng J."/>
        </authorList>
    </citation>
    <scope>NUCLEOTIDE SEQUENCE [LARGE SCALE GENOMIC DNA]</scope>
    <source>
        <strain evidence="4">cv. BLH2017</strain>
        <tissue evidence="3">Root</tissue>
    </source>
</reference>
<dbReference type="InterPro" id="IPR024752">
    <property type="entry name" value="Myb/SANT-like_dom"/>
</dbReference>
<evidence type="ECO:0000313" key="3">
    <source>
        <dbReference type="EMBL" id="OVA07977.1"/>
    </source>
</evidence>
<dbReference type="OrthoDB" id="1926988at2759"/>
<dbReference type="InParanoid" id="A0A200QC67"/>
<dbReference type="PANTHER" id="PTHR47864:SF2">
    <property type="entry name" value="MYB_SANT-LIKE DNA-BINDING DOMAIN PROTEIN"/>
    <property type="match status" value="1"/>
</dbReference>